<dbReference type="PROSITE" id="PS00175">
    <property type="entry name" value="PG_MUTASE"/>
    <property type="match status" value="1"/>
</dbReference>
<accession>A0A1I2NT57</accession>
<dbReference type="InterPro" id="IPR029033">
    <property type="entry name" value="His_PPase_superfam"/>
</dbReference>
<reference evidence="4 7" key="2">
    <citation type="submission" date="2018-03" db="EMBL/GenBank/DDBJ databases">
        <title>The uncultured portion of the human microbiome is neutrally assembled.</title>
        <authorList>
            <person name="Jeraldo P."/>
            <person name="Boardman L."/>
            <person name="White B.A."/>
            <person name="Nelson H."/>
            <person name="Goldenfeld N."/>
            <person name="Chia N."/>
        </authorList>
    </citation>
    <scope>NUCLEOTIDE SEQUENCE [LARGE SCALE GENOMIC DNA]</scope>
    <source>
        <strain evidence="4">CIM:MAG 903</strain>
    </source>
</reference>
<dbReference type="GO" id="GO:0016791">
    <property type="term" value="F:phosphatase activity"/>
    <property type="evidence" value="ECO:0007669"/>
    <property type="project" value="TreeGrafter"/>
</dbReference>
<protein>
    <submittedName>
        <fullName evidence="4">Histidine phosphatase family protein</fullName>
    </submittedName>
    <submittedName>
        <fullName evidence="5">Probable phosphoglycerate mutase</fullName>
    </submittedName>
</protein>
<feature type="binding site" evidence="3">
    <location>
        <position position="57"/>
    </location>
    <ligand>
        <name>substrate</name>
    </ligand>
</feature>
<dbReference type="STRING" id="1529.SAMN04487885_12349"/>
<evidence type="ECO:0000313" key="5">
    <source>
        <dbReference type="EMBL" id="SFG05919.1"/>
    </source>
</evidence>
<evidence type="ECO:0000256" key="1">
    <source>
        <dbReference type="ARBA" id="ARBA00023152"/>
    </source>
</evidence>
<dbReference type="AlphaFoldDB" id="A0A1I2NT57"/>
<evidence type="ECO:0000256" key="3">
    <source>
        <dbReference type="PIRSR" id="PIRSR613078-2"/>
    </source>
</evidence>
<dbReference type="OrthoDB" id="9781415at2"/>
<dbReference type="InterPro" id="IPR050275">
    <property type="entry name" value="PGM_Phosphatase"/>
</dbReference>
<evidence type="ECO:0000313" key="4">
    <source>
        <dbReference type="EMBL" id="PWL53974.1"/>
    </source>
</evidence>
<dbReference type="InterPro" id="IPR013078">
    <property type="entry name" value="His_Pase_superF_clade-1"/>
</dbReference>
<dbReference type="GeneID" id="90543425"/>
<keyword evidence="2" id="KW-0413">Isomerase</keyword>
<feature type="binding site" evidence="3">
    <location>
        <begin position="7"/>
        <end position="14"/>
    </location>
    <ligand>
        <name>substrate</name>
    </ligand>
</feature>
<dbReference type="Pfam" id="PF00300">
    <property type="entry name" value="His_Phos_1"/>
    <property type="match status" value="1"/>
</dbReference>
<dbReference type="GO" id="GO:0005737">
    <property type="term" value="C:cytoplasm"/>
    <property type="evidence" value="ECO:0007669"/>
    <property type="project" value="TreeGrafter"/>
</dbReference>
<dbReference type="CDD" id="cd07067">
    <property type="entry name" value="HP_PGM_like"/>
    <property type="match status" value="1"/>
</dbReference>
<dbReference type="Gene3D" id="3.40.50.1240">
    <property type="entry name" value="Phosphoglycerate mutase-like"/>
    <property type="match status" value="1"/>
</dbReference>
<reference evidence="5 6" key="1">
    <citation type="submission" date="2016-10" db="EMBL/GenBank/DDBJ databases">
        <authorList>
            <person name="de Groot N.N."/>
        </authorList>
    </citation>
    <scope>NUCLEOTIDE SEQUENCE [LARGE SCALE GENOMIC DNA]</scope>
    <source>
        <strain evidence="5 6">NLAE-zl-G419</strain>
    </source>
</reference>
<dbReference type="RefSeq" id="WP_035770744.1">
    <property type="nucleotide sequence ID" value="NZ_BAAACD010000023.1"/>
</dbReference>
<dbReference type="PANTHER" id="PTHR48100">
    <property type="entry name" value="BROAD-SPECIFICITY PHOSPHATASE YOR283W-RELATED"/>
    <property type="match status" value="1"/>
</dbReference>
<evidence type="ECO:0000313" key="7">
    <source>
        <dbReference type="Proteomes" id="UP000246114"/>
    </source>
</evidence>
<evidence type="ECO:0000313" key="6">
    <source>
        <dbReference type="Proteomes" id="UP000182135"/>
    </source>
</evidence>
<dbReference type="EMBL" id="FOOE01000023">
    <property type="protein sequence ID" value="SFG05919.1"/>
    <property type="molecule type" value="Genomic_DNA"/>
</dbReference>
<dbReference type="SMART" id="SM00855">
    <property type="entry name" value="PGAM"/>
    <property type="match status" value="1"/>
</dbReference>
<dbReference type="eggNOG" id="COG0406">
    <property type="taxonomic scope" value="Bacteria"/>
</dbReference>
<proteinExistence type="predicted"/>
<gene>
    <name evidence="4" type="ORF">DBY38_06140</name>
    <name evidence="5" type="ORF">SAMN04487885_12349</name>
</gene>
<dbReference type="EMBL" id="QAMZ01000029">
    <property type="protein sequence ID" value="PWL53974.1"/>
    <property type="molecule type" value="Genomic_DNA"/>
</dbReference>
<organism evidence="5 6">
    <name type="scientific">Clostridium cadaveris</name>
    <dbReference type="NCBI Taxonomy" id="1529"/>
    <lineage>
        <taxon>Bacteria</taxon>
        <taxon>Bacillati</taxon>
        <taxon>Bacillota</taxon>
        <taxon>Clostridia</taxon>
        <taxon>Eubacteriales</taxon>
        <taxon>Clostridiaceae</taxon>
        <taxon>Clostridium</taxon>
    </lineage>
</organism>
<sequence>MNIYLIRHGETDWNSVRKYQGRMDIELNAKGIDEANSVGNKLESYNIDCIYSSTLKRAMRTAEIINSYVSAGTINPTDEIIELNLGEWEGRTWDEIQVEYKEFLKTWMTNRVKVKIPGGESYGDAEIRGINFLRNLVNSCNYENVVVVSHGALIAAVLCSILSIDANHEGNFRVDNCSINHIYYDKEEDKFTVITLNDISHLRKK</sequence>
<dbReference type="PANTHER" id="PTHR48100:SF1">
    <property type="entry name" value="HISTIDINE PHOSPHATASE FAMILY PROTEIN-RELATED"/>
    <property type="match status" value="1"/>
</dbReference>
<dbReference type="Proteomes" id="UP000246114">
    <property type="component" value="Unassembled WGS sequence"/>
</dbReference>
<dbReference type="InterPro" id="IPR001345">
    <property type="entry name" value="PG/BPGM_mutase_AS"/>
</dbReference>
<keyword evidence="6" id="KW-1185">Reference proteome</keyword>
<dbReference type="Proteomes" id="UP000182135">
    <property type="component" value="Unassembled WGS sequence"/>
</dbReference>
<keyword evidence="1" id="KW-0324">Glycolysis</keyword>
<evidence type="ECO:0000256" key="2">
    <source>
        <dbReference type="ARBA" id="ARBA00023235"/>
    </source>
</evidence>
<name>A0A1I2NT57_9CLOT</name>
<dbReference type="SUPFAM" id="SSF53254">
    <property type="entry name" value="Phosphoglycerate mutase-like"/>
    <property type="match status" value="1"/>
</dbReference>